<dbReference type="EMBL" id="JANRMS010000152">
    <property type="protein sequence ID" value="KAJ3545391.1"/>
    <property type="molecule type" value="Genomic_DNA"/>
</dbReference>
<organism evidence="1 2">
    <name type="scientific">Fusarium decemcellulare</name>
    <dbReference type="NCBI Taxonomy" id="57161"/>
    <lineage>
        <taxon>Eukaryota</taxon>
        <taxon>Fungi</taxon>
        <taxon>Dikarya</taxon>
        <taxon>Ascomycota</taxon>
        <taxon>Pezizomycotina</taxon>
        <taxon>Sordariomycetes</taxon>
        <taxon>Hypocreomycetidae</taxon>
        <taxon>Hypocreales</taxon>
        <taxon>Nectriaceae</taxon>
        <taxon>Fusarium</taxon>
        <taxon>Fusarium decemcellulare species complex</taxon>
    </lineage>
</organism>
<gene>
    <name evidence="1" type="ORF">NM208_g2523</name>
</gene>
<dbReference type="Proteomes" id="UP001148629">
    <property type="component" value="Unassembled WGS sequence"/>
</dbReference>
<evidence type="ECO:0000313" key="1">
    <source>
        <dbReference type="EMBL" id="KAJ3545391.1"/>
    </source>
</evidence>
<evidence type="ECO:0000313" key="2">
    <source>
        <dbReference type="Proteomes" id="UP001148629"/>
    </source>
</evidence>
<accession>A0ACC1SSS7</accession>
<proteinExistence type="predicted"/>
<keyword evidence="2" id="KW-1185">Reference proteome</keyword>
<comment type="caution">
    <text evidence="1">The sequence shown here is derived from an EMBL/GenBank/DDBJ whole genome shotgun (WGS) entry which is preliminary data.</text>
</comment>
<sequence>MPRSKVDPRLRRRVAQACDTCKRRKEKCSGLSPCNQCQARGVEYDCRYSKNPQPPRDGGSKHRLRQGQVQPQITTSGNGPSNAIPTPLQHVHVPIADASPSSVDLQTLKDSKGKFIYAGESATLSFLEIVINAVQVAVGPCAFTNEPARNPMIENTPKIRFEQAKEPDIDLATTESLTEHFFAAVSGILDLFDAPWLIEQLRDWAERPSQISKSVSAIIHLALAIGLQGRAEGDSDDALAEQCFAYGRQLTMFHLLDEPSLGTIQAVLLITYYMIAVCQHNAAFINLGAATRAAYTIGIHLHETNVAFDGEEGLLRERAWKSLRVCDLFLAASLGRPPATSEAVSNIGWAMPESKITASAHIFSSMFRICNVFERILVQVYAKRAVSLELAKSISQEHRQWTEELPRMLKVDGLESDTEQDSARSPLSSERPPNPGCSVVTMAYYYSIILLTRPFLTFQVRHASTKAVPATGSSSTKPNLTAYSDACVNSAIKSIDIAHTYVFEQDTPRRRPLVVNSVFISTLCLGLASMDPSDRRKWSMEASLDRAIKILLHLGRLDSQSARYAGICVRLKEAVTTYATRRDNCLLRENDQVVRGIFGDVGGCPSRHLNSGALGNGIESPQPLAWSASTIESIGELMTPPPFDFNMIEEEYILPTSGAGHMESVSRRRYQHDPDAGSASDSGVDLLSGHFLDLDVPLFPLASYISPESCLSYNSIY</sequence>
<reference evidence="1" key="1">
    <citation type="submission" date="2022-08" db="EMBL/GenBank/DDBJ databases">
        <title>Genome Sequence of Fusarium decemcellulare.</title>
        <authorList>
            <person name="Buettner E."/>
        </authorList>
    </citation>
    <scope>NUCLEOTIDE SEQUENCE</scope>
    <source>
        <strain evidence="1">Babe19</strain>
    </source>
</reference>
<name>A0ACC1SSS7_9HYPO</name>
<protein>
    <submittedName>
        <fullName evidence="1">Uncharacterized protein</fullName>
    </submittedName>
</protein>